<dbReference type="InterPro" id="IPR051518">
    <property type="entry name" value="Sucrose_Phosphatase"/>
</dbReference>
<dbReference type="SFLD" id="SFLDS00003">
    <property type="entry name" value="Haloacid_Dehalogenase"/>
    <property type="match status" value="1"/>
</dbReference>
<dbReference type="InterPro" id="IPR023214">
    <property type="entry name" value="HAD_sf"/>
</dbReference>
<dbReference type="SUPFAM" id="SSF56784">
    <property type="entry name" value="HAD-like"/>
    <property type="match status" value="1"/>
</dbReference>
<dbReference type="InterPro" id="IPR006379">
    <property type="entry name" value="HAD-SF_hydro_IIB"/>
</dbReference>
<dbReference type="RefSeq" id="WP_323306450.1">
    <property type="nucleotide sequence ID" value="NZ_JAYGHX010000012.1"/>
</dbReference>
<protein>
    <submittedName>
        <fullName evidence="3">HAD-IIB family hydrolase</fullName>
    </submittedName>
</protein>
<keyword evidence="4" id="KW-1185">Reference proteome</keyword>
<accession>A0ABU5RXQ4</accession>
<dbReference type="InterPro" id="IPR036412">
    <property type="entry name" value="HAD-like_sf"/>
</dbReference>
<evidence type="ECO:0000256" key="1">
    <source>
        <dbReference type="ARBA" id="ARBA00022801"/>
    </source>
</evidence>
<dbReference type="SFLD" id="SFLDG01141">
    <property type="entry name" value="C2.B.1:_Sucrose_Phosphatase_Li"/>
    <property type="match status" value="1"/>
</dbReference>
<evidence type="ECO:0000313" key="4">
    <source>
        <dbReference type="Proteomes" id="UP001304461"/>
    </source>
</evidence>
<dbReference type="Pfam" id="PF05116">
    <property type="entry name" value="S6PP"/>
    <property type="match status" value="1"/>
</dbReference>
<dbReference type="NCBIfam" id="TIGR01484">
    <property type="entry name" value="HAD-SF-IIB"/>
    <property type="match status" value="1"/>
</dbReference>
<sequence>MVFSTDAATVRHSLMEPLLICTDLDRTLLPNGDSTESVGARPAFARLVSRPHTALAYVTGRDLALVEEAIQEYRLPEPDWIIGDVGSSIYDKRTHGWSPLEAWFLHISHDWQGFGWSDLAMVLAGLSGLALQPENRQNSHKLSYFIPLDADLPVLTREILTRLEDHAIAASLIHSIDENAAIGLLDILPQRAGKLHAVEFLMRAQGFSHGQTIFAGDSGNDLSVLTSAIPAVLVANAHPDVAAQATAESERSGTRDRLYLAKGGFLGMNGNYSAGILEGIGHFHADAVRELD</sequence>
<dbReference type="SFLD" id="SFLDG01140">
    <property type="entry name" value="C2.B:_Phosphomannomutase_and_P"/>
    <property type="match status" value="1"/>
</dbReference>
<gene>
    <name evidence="3" type="ORF">VB738_14665</name>
</gene>
<dbReference type="Gene3D" id="3.90.1070.10">
    <property type="match status" value="1"/>
</dbReference>
<dbReference type="EMBL" id="JAYGHX010000012">
    <property type="protein sequence ID" value="MEA5392503.1"/>
    <property type="molecule type" value="Genomic_DNA"/>
</dbReference>
<dbReference type="InterPro" id="IPR006380">
    <property type="entry name" value="SPP-like_dom"/>
</dbReference>
<dbReference type="GO" id="GO:0016787">
    <property type="term" value="F:hydrolase activity"/>
    <property type="evidence" value="ECO:0007669"/>
    <property type="project" value="UniProtKB-KW"/>
</dbReference>
<name>A0ABU5RXQ4_9CYAN</name>
<evidence type="ECO:0000313" key="3">
    <source>
        <dbReference type="EMBL" id="MEA5392503.1"/>
    </source>
</evidence>
<dbReference type="PANTHER" id="PTHR46521:SF4">
    <property type="entry name" value="SUCROSE-PHOSPHATASE 2-RELATED"/>
    <property type="match status" value="1"/>
</dbReference>
<dbReference type="Gene3D" id="3.40.50.1000">
    <property type="entry name" value="HAD superfamily/HAD-like"/>
    <property type="match status" value="1"/>
</dbReference>
<organism evidence="3 4">
    <name type="scientific">Cyanobium gracile UHCC 0139</name>
    <dbReference type="NCBI Taxonomy" id="3110308"/>
    <lineage>
        <taxon>Bacteria</taxon>
        <taxon>Bacillati</taxon>
        <taxon>Cyanobacteriota</taxon>
        <taxon>Cyanophyceae</taxon>
        <taxon>Synechococcales</taxon>
        <taxon>Prochlorococcaceae</taxon>
        <taxon>Cyanobium</taxon>
    </lineage>
</organism>
<feature type="domain" description="Sucrose phosphatase-like" evidence="2">
    <location>
        <begin position="17"/>
        <end position="284"/>
    </location>
</feature>
<dbReference type="PANTHER" id="PTHR46521">
    <property type="entry name" value="SUCROSE-PHOSPHATASE 2-RELATED"/>
    <property type="match status" value="1"/>
</dbReference>
<keyword evidence="1 3" id="KW-0378">Hydrolase</keyword>
<comment type="caution">
    <text evidence="3">The sequence shown here is derived from an EMBL/GenBank/DDBJ whole genome shotgun (WGS) entry which is preliminary data.</text>
</comment>
<evidence type="ECO:0000259" key="2">
    <source>
        <dbReference type="Pfam" id="PF05116"/>
    </source>
</evidence>
<reference evidence="3 4" key="1">
    <citation type="submission" date="2023-12" db="EMBL/GenBank/DDBJ databases">
        <title>Baltic Sea Cyanobacteria.</title>
        <authorList>
            <person name="Delbaje E."/>
            <person name="Fewer D.P."/>
            <person name="Shishido T.K."/>
        </authorList>
    </citation>
    <scope>NUCLEOTIDE SEQUENCE [LARGE SCALE GENOMIC DNA]</scope>
    <source>
        <strain evidence="3 4">UHCC 0139</strain>
    </source>
</reference>
<dbReference type="Proteomes" id="UP001304461">
    <property type="component" value="Unassembled WGS sequence"/>
</dbReference>
<proteinExistence type="predicted"/>